<feature type="compositionally biased region" description="Polar residues" evidence="1">
    <location>
        <begin position="37"/>
        <end position="46"/>
    </location>
</feature>
<accession>A0A4Y7TX69</accession>
<proteinExistence type="predicted"/>
<dbReference type="Proteomes" id="UP000298030">
    <property type="component" value="Unassembled WGS sequence"/>
</dbReference>
<evidence type="ECO:0000256" key="1">
    <source>
        <dbReference type="SAM" id="MobiDB-lite"/>
    </source>
</evidence>
<evidence type="ECO:0000313" key="3">
    <source>
        <dbReference type="Proteomes" id="UP000298030"/>
    </source>
</evidence>
<protein>
    <submittedName>
        <fullName evidence="2">Uncharacterized protein</fullName>
    </submittedName>
</protein>
<keyword evidence="3" id="KW-1185">Reference proteome</keyword>
<name>A0A4Y7TX69_COPMI</name>
<evidence type="ECO:0000313" key="2">
    <source>
        <dbReference type="EMBL" id="TEB38757.1"/>
    </source>
</evidence>
<reference evidence="2 3" key="1">
    <citation type="journal article" date="2019" name="Nat. Ecol. Evol.">
        <title>Megaphylogeny resolves global patterns of mushroom evolution.</title>
        <authorList>
            <person name="Varga T."/>
            <person name="Krizsan K."/>
            <person name="Foldi C."/>
            <person name="Dima B."/>
            <person name="Sanchez-Garcia M."/>
            <person name="Sanchez-Ramirez S."/>
            <person name="Szollosi G.J."/>
            <person name="Szarkandi J.G."/>
            <person name="Papp V."/>
            <person name="Albert L."/>
            <person name="Andreopoulos W."/>
            <person name="Angelini C."/>
            <person name="Antonin V."/>
            <person name="Barry K.W."/>
            <person name="Bougher N.L."/>
            <person name="Buchanan P."/>
            <person name="Buyck B."/>
            <person name="Bense V."/>
            <person name="Catcheside P."/>
            <person name="Chovatia M."/>
            <person name="Cooper J."/>
            <person name="Damon W."/>
            <person name="Desjardin D."/>
            <person name="Finy P."/>
            <person name="Geml J."/>
            <person name="Haridas S."/>
            <person name="Hughes K."/>
            <person name="Justo A."/>
            <person name="Karasinski D."/>
            <person name="Kautmanova I."/>
            <person name="Kiss B."/>
            <person name="Kocsube S."/>
            <person name="Kotiranta H."/>
            <person name="LaButti K.M."/>
            <person name="Lechner B.E."/>
            <person name="Liimatainen K."/>
            <person name="Lipzen A."/>
            <person name="Lukacs Z."/>
            <person name="Mihaltcheva S."/>
            <person name="Morgado L.N."/>
            <person name="Niskanen T."/>
            <person name="Noordeloos M.E."/>
            <person name="Ohm R.A."/>
            <person name="Ortiz-Santana B."/>
            <person name="Ovrebo C."/>
            <person name="Racz N."/>
            <person name="Riley R."/>
            <person name="Savchenko A."/>
            <person name="Shiryaev A."/>
            <person name="Soop K."/>
            <person name="Spirin V."/>
            <person name="Szebenyi C."/>
            <person name="Tomsovsky M."/>
            <person name="Tulloss R.E."/>
            <person name="Uehling J."/>
            <person name="Grigoriev I.V."/>
            <person name="Vagvolgyi C."/>
            <person name="Papp T."/>
            <person name="Martin F.M."/>
            <person name="Miettinen O."/>
            <person name="Hibbett D.S."/>
            <person name="Nagy L.G."/>
        </authorList>
    </citation>
    <scope>NUCLEOTIDE SEQUENCE [LARGE SCALE GENOMIC DNA]</scope>
    <source>
        <strain evidence="2 3">FP101781</strain>
    </source>
</reference>
<gene>
    <name evidence="2" type="ORF">FA13DRAFT_398622</name>
</gene>
<dbReference type="EMBL" id="QPFP01000002">
    <property type="protein sequence ID" value="TEB38757.1"/>
    <property type="molecule type" value="Genomic_DNA"/>
</dbReference>
<comment type="caution">
    <text evidence="2">The sequence shown here is derived from an EMBL/GenBank/DDBJ whole genome shotgun (WGS) entry which is preliminary data.</text>
</comment>
<organism evidence="2 3">
    <name type="scientific">Coprinellus micaceus</name>
    <name type="common">Glistening ink-cap mushroom</name>
    <name type="synonym">Coprinus micaceus</name>
    <dbReference type="NCBI Taxonomy" id="71717"/>
    <lineage>
        <taxon>Eukaryota</taxon>
        <taxon>Fungi</taxon>
        <taxon>Dikarya</taxon>
        <taxon>Basidiomycota</taxon>
        <taxon>Agaricomycotina</taxon>
        <taxon>Agaricomycetes</taxon>
        <taxon>Agaricomycetidae</taxon>
        <taxon>Agaricales</taxon>
        <taxon>Agaricineae</taxon>
        <taxon>Psathyrellaceae</taxon>
        <taxon>Coprinellus</taxon>
    </lineage>
</organism>
<feature type="compositionally biased region" description="Basic residues" evidence="1">
    <location>
        <begin position="27"/>
        <end position="36"/>
    </location>
</feature>
<sequence length="200" mass="22099">MLSCRRQYENTGSSTVNISFSRFPSRHRASKFRRSSHGGSNDQSRPSGIAASAAEYNCRTPMTSCTSNSIVRPLYRQISSHERNRPFNCVPSTPNPKKSILSSREEGVAWVWSGKQASGCQGEGGKVVLVKGNREAGLVIHLHHRELRTLTCGTPIIFTPEVTCSRWVHRSTAHEHVGDGLVRSSAIFGAYIPVRRLNPP</sequence>
<feature type="region of interest" description="Disordered" evidence="1">
    <location>
        <begin position="27"/>
        <end position="48"/>
    </location>
</feature>
<dbReference type="AlphaFoldDB" id="A0A4Y7TX69"/>